<evidence type="ECO:0000313" key="3">
    <source>
        <dbReference type="Proteomes" id="UP000005396"/>
    </source>
</evidence>
<name>A8RI19_ENTBW</name>
<dbReference type="AlphaFoldDB" id="A8RI19"/>
<reference evidence="2 3" key="2">
    <citation type="submission" date="2007-09" db="EMBL/GenBank/DDBJ databases">
        <title>Draft genome sequence of Clostridium bolteae (ATCC BAA-613).</title>
        <authorList>
            <person name="Sudarsanam P."/>
            <person name="Ley R."/>
            <person name="Guruge J."/>
            <person name="Turnbaugh P.J."/>
            <person name="Mahowald M."/>
            <person name="Liep D."/>
            <person name="Gordon J."/>
        </authorList>
    </citation>
    <scope>NUCLEOTIDE SEQUENCE [LARGE SCALE GENOMIC DNA]</scope>
    <source>
        <strain evidence="3">ATCC BAA-613 / DSM 15670 / CCUG 46953 / JCM 12243 / WAL 16351</strain>
    </source>
</reference>
<dbReference type="HOGENOM" id="CLU_369980_0_0_9"/>
<dbReference type="PaxDb" id="411902-CLOBOL_00569"/>
<evidence type="ECO:0008006" key="4">
    <source>
        <dbReference type="Google" id="ProtNLM"/>
    </source>
</evidence>
<comment type="caution">
    <text evidence="2">The sequence shown here is derived from an EMBL/GenBank/DDBJ whole genome shotgun (WGS) entry which is preliminary data.</text>
</comment>
<feature type="region of interest" description="Disordered" evidence="1">
    <location>
        <begin position="309"/>
        <end position="374"/>
    </location>
</feature>
<feature type="compositionally biased region" description="Low complexity" evidence="1">
    <location>
        <begin position="309"/>
        <end position="325"/>
    </location>
</feature>
<sequence>MRMGRAGQGGRRGMSAAQVGERLCFRLSEQEYKGFLRWYKKDFLKEKDLGRVRPDFMNLKEDCCITMENEVIRIQTGNTDIWLLYSALTEVHRKEGLILFFGQKEFWAIPERVLGGDLEAQEWFRCLNTKCLENRDGRIPMGDVEEACRRRTVPFCCYTRSVDQIADACRALGLPWRNVQKLRKAALFPYRYVGLQLLALEEDGICEYGERSVVRHAYGDFEKAVYTPEYVYLMKGRGGAVMIPVEPLAQIGGIKMLFQICNERGSGKPLSLKQKKVHVPAGKWGTGRRLLAAAAAAAALGLAAWGAGSGESTGTTGSTGTAGSTGTTGGTGTTGSTETAEGSVQARMAMAEVSEEGTADSGENASQTAEHGNKAADKIQDGIMITVPDDTVFDQVGSDGTYVSSSLYYKIRLPQEEWTQQGNRDFGDVLVSEWGSILVRGYREQPQFFAIAGIDTPRTKADYIRRMESGAAVKDDSMPEVLEYTYRRVKGDEIVQKEIRYKAEENTGQIYGGGEYGEGAYRYSVELSVLGPEYFYTVTVRLREETPESIGEARRALDSFRILDTSAGICKKMEDEVFHGYYGKNYVMTNCLVLLEEDLSPEEIGDCLELVKKIDTGFFGVKSGDALAARTKDSPWLGIDSQSLQENCTMENARKVSKIFKSDVILYDEFDGDLLMVAYSDKHQKHVYQRATSFNKEILESEFGCYGKEQEFPEDILKYTDLTREEAEAIWTDPDAVFQMDKWYEITSHMTKMPVPEEFIGIRDYKEFKDGFEIIRR</sequence>
<gene>
    <name evidence="2" type="ORF">CLOBOL_00569</name>
</gene>
<accession>A8RI19</accession>
<protein>
    <recommendedName>
        <fullName evidence="4">YcxB family protein</fullName>
    </recommendedName>
</protein>
<proteinExistence type="predicted"/>
<feature type="compositionally biased region" description="Polar residues" evidence="1">
    <location>
        <begin position="361"/>
        <end position="370"/>
    </location>
</feature>
<evidence type="ECO:0000256" key="1">
    <source>
        <dbReference type="SAM" id="MobiDB-lite"/>
    </source>
</evidence>
<reference evidence="2 3" key="1">
    <citation type="submission" date="2007-08" db="EMBL/GenBank/DDBJ databases">
        <authorList>
            <person name="Fulton L."/>
            <person name="Clifton S."/>
            <person name="Fulton B."/>
            <person name="Xu J."/>
            <person name="Minx P."/>
            <person name="Pepin K.H."/>
            <person name="Johnson M."/>
            <person name="Thiruvilangam P."/>
            <person name="Bhonagiri V."/>
            <person name="Nash W.E."/>
            <person name="Mardis E.R."/>
            <person name="Wilson R.K."/>
        </authorList>
    </citation>
    <scope>NUCLEOTIDE SEQUENCE [LARGE SCALE GENOMIC DNA]</scope>
    <source>
        <strain evidence="3">ATCC BAA-613 / DSM 15670 / CCUG 46953 / JCM 12243 / WAL 16351</strain>
    </source>
</reference>
<dbReference type="eggNOG" id="ENOG5030FCS">
    <property type="taxonomic scope" value="Bacteria"/>
</dbReference>
<feature type="compositionally biased region" description="Low complexity" evidence="1">
    <location>
        <begin position="334"/>
        <end position="343"/>
    </location>
</feature>
<dbReference type="EMBL" id="ABCC02000009">
    <property type="protein sequence ID" value="EDP19133.1"/>
    <property type="molecule type" value="Genomic_DNA"/>
</dbReference>
<organism evidence="2 3">
    <name type="scientific">Enterocloster bolteae (strain ATCC BAA-613 / DSM 15670 / CCUG 46953 / JCM 12243 / WAL 16351)</name>
    <name type="common">Clostridium bolteae</name>
    <dbReference type="NCBI Taxonomy" id="411902"/>
    <lineage>
        <taxon>Bacteria</taxon>
        <taxon>Bacillati</taxon>
        <taxon>Bacillota</taxon>
        <taxon>Clostridia</taxon>
        <taxon>Lachnospirales</taxon>
        <taxon>Lachnospiraceae</taxon>
        <taxon>Enterocloster</taxon>
    </lineage>
</organism>
<evidence type="ECO:0000313" key="2">
    <source>
        <dbReference type="EMBL" id="EDP19133.1"/>
    </source>
</evidence>
<dbReference type="Proteomes" id="UP000005396">
    <property type="component" value="Unassembled WGS sequence"/>
</dbReference>